<sequence>MVESSLSPQPAAPAVSQSTLPGTVQKPATFIERFRLVLGCLLVSLPGIALFLLIREHRVNIPFLDDWMFVHMFEKDALGTLTVADYFMVQMEHRMAFVRAVIMVFHKVWPTDWTMQMFFCWFLLVLTQVNVGVLIKRTSGKSFLTWWPLLMLAALTLFSPVQYRIVLWAMMFQVACPAFFLSTALVAVTSPWPLWLRWIVGVLAASCATQSFASGILVWLLPLPIVWFGGVIRNSLARHIFGALWLVAFGITMVLYFHDLKNEVDSAFAYKQQDGHETLKSDLAGFLKEPGRAVPYVLRFLGGHLGRGSSLSVMHASFYAGLISVLLYTGAMAYLLWHWKRLDIRAKLLPWLMFGAYSIATACLVAVGRMWASTNGDNAIAPRYAIHPVPLTVSLIVLTWLIVRDWQKQRETPVRTVNRAMLAMAVVLCCVQAASWVHGQHLMEMWQSSRLRGAVTTRFVKVMPEMDNVVPVNPHYAILADRLGLLDPPLLKDRQLNNFRLAPKMLSSNTARFKNIEIGMDDDGFYGIAEGYACLASRERVADGVFLTRRIPREGRWEIFHVEQVTGMPLFLGEMFFKDTQFVHLPGQSVTQEVLAGFSGRFRLNELPPGLHDIMAWAYDSKKNTVFPIAGFFELDTRGAHPKLKRLGTNPAAVHLSKFLEGGKNPQPQSQPATEE</sequence>
<feature type="transmembrane region" description="Helical" evidence="2">
    <location>
        <begin position="141"/>
        <end position="158"/>
    </location>
</feature>
<comment type="caution">
    <text evidence="3">The sequence shown here is derived from an EMBL/GenBank/DDBJ whole genome shotgun (WGS) entry which is preliminary data.</text>
</comment>
<feature type="transmembrane region" description="Helical" evidence="2">
    <location>
        <begin position="34"/>
        <end position="54"/>
    </location>
</feature>
<feature type="transmembrane region" description="Helical" evidence="2">
    <location>
        <begin position="384"/>
        <end position="404"/>
    </location>
</feature>
<dbReference type="EMBL" id="QNRR01000013">
    <property type="protein sequence ID" value="RBP37767.1"/>
    <property type="molecule type" value="Genomic_DNA"/>
</dbReference>
<keyword evidence="2" id="KW-0472">Membrane</keyword>
<evidence type="ECO:0000256" key="1">
    <source>
        <dbReference type="SAM" id="MobiDB-lite"/>
    </source>
</evidence>
<feature type="transmembrane region" description="Helical" evidence="2">
    <location>
        <begin position="416"/>
        <end position="437"/>
    </location>
</feature>
<gene>
    <name evidence="3" type="ORF">DES53_113150</name>
</gene>
<dbReference type="OrthoDB" id="449734at2"/>
<protein>
    <recommendedName>
        <fullName evidence="5">Transmembrane protein</fullName>
    </recommendedName>
</protein>
<evidence type="ECO:0000313" key="3">
    <source>
        <dbReference type="EMBL" id="RBP37767.1"/>
    </source>
</evidence>
<feature type="transmembrane region" description="Helical" evidence="2">
    <location>
        <begin position="117"/>
        <end position="135"/>
    </location>
</feature>
<evidence type="ECO:0000256" key="2">
    <source>
        <dbReference type="SAM" id="Phobius"/>
    </source>
</evidence>
<accession>A0A366H7Q7</accession>
<evidence type="ECO:0000313" key="4">
    <source>
        <dbReference type="Proteomes" id="UP000253426"/>
    </source>
</evidence>
<keyword evidence="4" id="KW-1185">Reference proteome</keyword>
<dbReference type="Proteomes" id="UP000253426">
    <property type="component" value="Unassembled WGS sequence"/>
</dbReference>
<feature type="transmembrane region" description="Helical" evidence="2">
    <location>
        <begin position="316"/>
        <end position="337"/>
    </location>
</feature>
<dbReference type="RefSeq" id="WP_113961460.1">
    <property type="nucleotide sequence ID" value="NZ_QNRR01000013.1"/>
</dbReference>
<keyword evidence="2" id="KW-1133">Transmembrane helix</keyword>
<reference evidence="3 4" key="1">
    <citation type="submission" date="2018-06" db="EMBL/GenBank/DDBJ databases">
        <title>Genomic Encyclopedia of Type Strains, Phase IV (KMG-IV): sequencing the most valuable type-strain genomes for metagenomic binning, comparative biology and taxonomic classification.</title>
        <authorList>
            <person name="Goeker M."/>
        </authorList>
    </citation>
    <scope>NUCLEOTIDE SEQUENCE [LARGE SCALE GENOMIC DNA]</scope>
    <source>
        <strain evidence="3 4">DSM 25532</strain>
    </source>
</reference>
<keyword evidence="2" id="KW-0812">Transmembrane</keyword>
<feature type="transmembrane region" description="Helical" evidence="2">
    <location>
        <begin position="349"/>
        <end position="372"/>
    </location>
</feature>
<feature type="transmembrane region" description="Helical" evidence="2">
    <location>
        <begin position="195"/>
        <end position="228"/>
    </location>
</feature>
<organism evidence="3 4">
    <name type="scientific">Roseimicrobium gellanilyticum</name>
    <dbReference type="NCBI Taxonomy" id="748857"/>
    <lineage>
        <taxon>Bacteria</taxon>
        <taxon>Pseudomonadati</taxon>
        <taxon>Verrucomicrobiota</taxon>
        <taxon>Verrucomicrobiia</taxon>
        <taxon>Verrucomicrobiales</taxon>
        <taxon>Verrucomicrobiaceae</taxon>
        <taxon>Roseimicrobium</taxon>
    </lineage>
</organism>
<dbReference type="AlphaFoldDB" id="A0A366H7Q7"/>
<proteinExistence type="predicted"/>
<feature type="transmembrane region" description="Helical" evidence="2">
    <location>
        <begin position="240"/>
        <end position="258"/>
    </location>
</feature>
<name>A0A366H7Q7_9BACT</name>
<feature type="transmembrane region" description="Helical" evidence="2">
    <location>
        <begin position="165"/>
        <end position="189"/>
    </location>
</feature>
<feature type="region of interest" description="Disordered" evidence="1">
    <location>
        <begin position="1"/>
        <end position="20"/>
    </location>
</feature>
<evidence type="ECO:0008006" key="5">
    <source>
        <dbReference type="Google" id="ProtNLM"/>
    </source>
</evidence>